<dbReference type="AlphaFoldDB" id="A0A3D9XJU5"/>
<evidence type="ECO:0000256" key="1">
    <source>
        <dbReference type="ARBA" id="ARBA00006739"/>
    </source>
</evidence>
<dbReference type="PANTHER" id="PTHR43179">
    <property type="entry name" value="RHAMNOSYLTRANSFERASE WBBL"/>
    <property type="match status" value="1"/>
</dbReference>
<dbReference type="PANTHER" id="PTHR43179:SF12">
    <property type="entry name" value="GALACTOFURANOSYLTRANSFERASE GLFT2"/>
    <property type="match status" value="1"/>
</dbReference>
<name>A0A3D9XJU5_PARVE</name>
<feature type="compositionally biased region" description="Polar residues" evidence="4">
    <location>
        <begin position="405"/>
        <end position="417"/>
    </location>
</feature>
<feature type="region of interest" description="Disordered" evidence="4">
    <location>
        <begin position="398"/>
        <end position="417"/>
    </location>
</feature>
<keyword evidence="2" id="KW-0328">Glycosyltransferase</keyword>
<dbReference type="InterPro" id="IPR001173">
    <property type="entry name" value="Glyco_trans_2-like"/>
</dbReference>
<dbReference type="SUPFAM" id="SSF53448">
    <property type="entry name" value="Nucleotide-diphospho-sugar transferases"/>
    <property type="match status" value="1"/>
</dbReference>
<dbReference type="RefSeq" id="WP_116222044.1">
    <property type="nucleotide sequence ID" value="NZ_CP038197.1"/>
</dbReference>
<proteinExistence type="inferred from homology"/>
<organism evidence="6 7">
    <name type="scientific">Paracoccus versutus</name>
    <name type="common">Thiobacillus versutus</name>
    <dbReference type="NCBI Taxonomy" id="34007"/>
    <lineage>
        <taxon>Bacteria</taxon>
        <taxon>Pseudomonadati</taxon>
        <taxon>Pseudomonadota</taxon>
        <taxon>Alphaproteobacteria</taxon>
        <taxon>Rhodobacterales</taxon>
        <taxon>Paracoccaceae</taxon>
        <taxon>Paracoccus</taxon>
    </lineage>
</organism>
<evidence type="ECO:0000256" key="3">
    <source>
        <dbReference type="ARBA" id="ARBA00022679"/>
    </source>
</evidence>
<evidence type="ECO:0000313" key="6">
    <source>
        <dbReference type="EMBL" id="REF69908.1"/>
    </source>
</evidence>
<reference evidence="6 7" key="1">
    <citation type="submission" date="2018-08" db="EMBL/GenBank/DDBJ databases">
        <title>Genomic Encyclopedia of Archaeal and Bacterial Type Strains, Phase II (KMG-II): from individual species to whole genera.</title>
        <authorList>
            <person name="Goeker M."/>
        </authorList>
    </citation>
    <scope>NUCLEOTIDE SEQUENCE [LARGE SCALE GENOMIC DNA]</scope>
    <source>
        <strain evidence="6 7">DSM 17099</strain>
    </source>
</reference>
<comment type="caution">
    <text evidence="6">The sequence shown here is derived from an EMBL/GenBank/DDBJ whole genome shotgun (WGS) entry which is preliminary data.</text>
</comment>
<accession>A0A3D9XJU5</accession>
<dbReference type="Proteomes" id="UP000256941">
    <property type="component" value="Unassembled WGS sequence"/>
</dbReference>
<dbReference type="Gene3D" id="3.90.550.10">
    <property type="entry name" value="Spore Coat Polysaccharide Biosynthesis Protein SpsA, Chain A"/>
    <property type="match status" value="1"/>
</dbReference>
<sequence length="417" mass="44263">MPEGGLPSISIIVVSRHRPQALARCLASLAGQVHAGFELVLVADPAAVGICPELPAKRLAFDQANISAARNEGLALAAGEVVLFIDDDALAEPGWAGALAAPFADPRVIAATGFTRGPDGLRWQVRAERITPSGATLPLHVAETALLAPENGCPVSTIGTNSGFRRDALLQIGGFDPAFAYYLDESDVNLRMAARFPQGLTAVVPAAQVIHGAAPGAVRGEAGVPRDLTAIGRSAAIFAARHGGDAGWLREGQRRRLLRHMVAGRLDPFAIAPILATLDRGLAQGRGQAPAPPVWNRPPPPPFQPLPRRASGGEPLFLAGWHWQARTLRARAAQAVAQGRPTELLLLTPSFLPHRRTRAAGGWWEQWGGVWGASLPRDPPVIFLSKNARILRERGNLPGRRSEISGKSPQNAKIESL</sequence>
<comment type="similarity">
    <text evidence="1">Belongs to the glycosyltransferase 2 family.</text>
</comment>
<keyword evidence="3 6" id="KW-0808">Transferase</keyword>
<evidence type="ECO:0000256" key="4">
    <source>
        <dbReference type="SAM" id="MobiDB-lite"/>
    </source>
</evidence>
<dbReference type="Pfam" id="PF00535">
    <property type="entry name" value="Glycos_transf_2"/>
    <property type="match status" value="1"/>
</dbReference>
<dbReference type="GO" id="GO:0016757">
    <property type="term" value="F:glycosyltransferase activity"/>
    <property type="evidence" value="ECO:0007669"/>
    <property type="project" value="UniProtKB-KW"/>
</dbReference>
<evidence type="ECO:0000259" key="5">
    <source>
        <dbReference type="Pfam" id="PF00535"/>
    </source>
</evidence>
<dbReference type="InterPro" id="IPR029044">
    <property type="entry name" value="Nucleotide-diphossugar_trans"/>
</dbReference>
<feature type="domain" description="Glycosyltransferase 2-like" evidence="5">
    <location>
        <begin position="10"/>
        <end position="170"/>
    </location>
</feature>
<dbReference type="EMBL" id="QTUJ01000002">
    <property type="protein sequence ID" value="REF69908.1"/>
    <property type="molecule type" value="Genomic_DNA"/>
</dbReference>
<evidence type="ECO:0000313" key="7">
    <source>
        <dbReference type="Proteomes" id="UP000256941"/>
    </source>
</evidence>
<evidence type="ECO:0000256" key="2">
    <source>
        <dbReference type="ARBA" id="ARBA00022676"/>
    </source>
</evidence>
<protein>
    <submittedName>
        <fullName evidence="6">GT2 family glycosyltransferase</fullName>
    </submittedName>
</protein>
<gene>
    <name evidence="6" type="ORF">BDD41_2626</name>
</gene>